<dbReference type="GO" id="GO:0006260">
    <property type="term" value="P:DNA replication"/>
    <property type="evidence" value="ECO:0007669"/>
    <property type="project" value="InterPro"/>
</dbReference>
<dbReference type="GO" id="GO:0003677">
    <property type="term" value="F:DNA binding"/>
    <property type="evidence" value="ECO:0007669"/>
    <property type="project" value="InterPro"/>
</dbReference>
<feature type="domain" description="Exonuclease" evidence="4">
    <location>
        <begin position="58"/>
        <end position="227"/>
    </location>
</feature>
<dbReference type="InterPro" id="IPR013520">
    <property type="entry name" value="Ribonucl_H"/>
</dbReference>
<dbReference type="InterPro" id="IPR036397">
    <property type="entry name" value="RNaseH_sf"/>
</dbReference>
<dbReference type="NCBIfam" id="NF005836">
    <property type="entry name" value="PRK07740.1"/>
    <property type="match status" value="1"/>
</dbReference>
<dbReference type="GO" id="GO:0003887">
    <property type="term" value="F:DNA-directed DNA polymerase activity"/>
    <property type="evidence" value="ECO:0007669"/>
    <property type="project" value="InterPro"/>
</dbReference>
<dbReference type="Gene3D" id="3.30.420.10">
    <property type="entry name" value="Ribonuclease H-like superfamily/Ribonuclease H"/>
    <property type="match status" value="1"/>
</dbReference>
<dbReference type="FunFam" id="3.30.420.10:FF:000045">
    <property type="entry name" value="3'-5' exonuclease DinG"/>
    <property type="match status" value="1"/>
</dbReference>
<protein>
    <submittedName>
        <fullName evidence="5">3'-5' exonuclease</fullName>
    </submittedName>
</protein>
<dbReference type="AlphaFoldDB" id="A0A9X2DPU8"/>
<name>A0A9X2DPU8_9BACI</name>
<evidence type="ECO:0000256" key="3">
    <source>
        <dbReference type="ARBA" id="ARBA00022839"/>
    </source>
</evidence>
<dbReference type="Pfam" id="PF00929">
    <property type="entry name" value="RNase_T"/>
    <property type="match status" value="1"/>
</dbReference>
<dbReference type="InterPro" id="IPR006054">
    <property type="entry name" value="DnaQ"/>
</dbReference>
<dbReference type="GO" id="GO:0008408">
    <property type="term" value="F:3'-5' exonuclease activity"/>
    <property type="evidence" value="ECO:0007669"/>
    <property type="project" value="TreeGrafter"/>
</dbReference>
<keyword evidence="1" id="KW-0540">Nuclease</keyword>
<accession>A0A9X2DPU8</accession>
<keyword evidence="2" id="KW-0378">Hydrolase</keyword>
<evidence type="ECO:0000313" key="6">
    <source>
        <dbReference type="Proteomes" id="UP001139179"/>
    </source>
</evidence>
<dbReference type="PANTHER" id="PTHR30231">
    <property type="entry name" value="DNA POLYMERASE III SUBUNIT EPSILON"/>
    <property type="match status" value="1"/>
</dbReference>
<dbReference type="GO" id="GO:0005829">
    <property type="term" value="C:cytosol"/>
    <property type="evidence" value="ECO:0007669"/>
    <property type="project" value="TreeGrafter"/>
</dbReference>
<dbReference type="InterPro" id="IPR012337">
    <property type="entry name" value="RNaseH-like_sf"/>
</dbReference>
<keyword evidence="6" id="KW-1185">Reference proteome</keyword>
<dbReference type="EMBL" id="JAMBOL010000006">
    <property type="protein sequence ID" value="MCM3714197.1"/>
    <property type="molecule type" value="Genomic_DNA"/>
</dbReference>
<evidence type="ECO:0000313" key="5">
    <source>
        <dbReference type="EMBL" id="MCM3714197.1"/>
    </source>
</evidence>
<gene>
    <name evidence="5" type="ORF">M3202_08870</name>
</gene>
<dbReference type="SMART" id="SM00479">
    <property type="entry name" value="EXOIII"/>
    <property type="match status" value="1"/>
</dbReference>
<dbReference type="CDD" id="cd06127">
    <property type="entry name" value="DEDDh"/>
    <property type="match status" value="1"/>
</dbReference>
<keyword evidence="3 5" id="KW-0269">Exonuclease</keyword>
<organism evidence="5 6">
    <name type="scientific">Halalkalibacter oceani</name>
    <dbReference type="NCBI Taxonomy" id="1653776"/>
    <lineage>
        <taxon>Bacteria</taxon>
        <taxon>Bacillati</taxon>
        <taxon>Bacillota</taxon>
        <taxon>Bacilli</taxon>
        <taxon>Bacillales</taxon>
        <taxon>Bacillaceae</taxon>
        <taxon>Halalkalibacter</taxon>
    </lineage>
</organism>
<comment type="caution">
    <text evidence="5">The sequence shown here is derived from an EMBL/GenBank/DDBJ whole genome shotgun (WGS) entry which is preliminary data.</text>
</comment>
<evidence type="ECO:0000256" key="2">
    <source>
        <dbReference type="ARBA" id="ARBA00022801"/>
    </source>
</evidence>
<dbReference type="SUPFAM" id="SSF53098">
    <property type="entry name" value="Ribonuclease H-like"/>
    <property type="match status" value="1"/>
</dbReference>
<dbReference type="NCBIfam" id="TIGR00573">
    <property type="entry name" value="dnaq"/>
    <property type="match status" value="1"/>
</dbReference>
<dbReference type="Proteomes" id="UP001139179">
    <property type="component" value="Unassembled WGS sequence"/>
</dbReference>
<proteinExistence type="predicted"/>
<sequence length="250" mass="28327">MVMNSMVQLVKQLSGKLSPSIYTSMQQQSAAARLSHLRQIQRELKQEDVLDKSLAELPFVVFDLETSGFYPDKGDCILSIGAVKMKGSDILTEETFYSTIQCKKEPSDEVLELTGLTRDELAASPPLAEVLTDFYQFTGHATLVAHHASHEKSFMSHATWQTLRTTFQHRIIDTSFLTKVVVPTKKLVTLDECCEYFNIPVQKRHHAKEDALMTARLWQENIHLAREAGFDTLRDVYTFLAKGRTGETSR</sequence>
<dbReference type="RefSeq" id="WP_251222991.1">
    <property type="nucleotide sequence ID" value="NZ_JAMBOL010000006.1"/>
</dbReference>
<dbReference type="PANTHER" id="PTHR30231:SF4">
    <property type="entry name" value="PROTEIN NEN2"/>
    <property type="match status" value="1"/>
</dbReference>
<reference evidence="5" key="1">
    <citation type="submission" date="2022-05" db="EMBL/GenBank/DDBJ databases">
        <title>Comparative Genomics of Spacecraft Associated Microbes.</title>
        <authorList>
            <person name="Tran M.T."/>
            <person name="Wright A."/>
            <person name="Seuylemezian A."/>
            <person name="Eisen J."/>
            <person name="Coil D."/>
        </authorList>
    </citation>
    <scope>NUCLEOTIDE SEQUENCE</scope>
    <source>
        <strain evidence="5">214.1.1</strain>
    </source>
</reference>
<evidence type="ECO:0000256" key="1">
    <source>
        <dbReference type="ARBA" id="ARBA00022722"/>
    </source>
</evidence>
<evidence type="ECO:0000259" key="4">
    <source>
        <dbReference type="SMART" id="SM00479"/>
    </source>
</evidence>